<keyword evidence="2" id="KW-1185">Reference proteome</keyword>
<name>A0A147KB17_9BACI</name>
<protein>
    <recommendedName>
        <fullName evidence="3">ATP-grasp domain-containing protein</fullName>
    </recommendedName>
</protein>
<dbReference type="STRING" id="1150625.Q75_03980"/>
<comment type="caution">
    <text evidence="1">The sequence shown here is derived from an EMBL/GenBank/DDBJ whole genome shotgun (WGS) entry which is preliminary data.</text>
</comment>
<reference evidence="1 2" key="1">
    <citation type="journal article" date="2016" name="Front. Microbiol.">
        <title>Microevolution Analysis of Bacillus coahuilensis Unveils Differences in Phosphorus Acquisition Strategies and Their Regulation.</title>
        <authorList>
            <person name="Gomez-Lunar Z."/>
            <person name="Hernandez-Gonzalez I."/>
            <person name="Rodriguez-Torres M.D."/>
            <person name="Souza V."/>
            <person name="Olmedo-Alvarez G."/>
        </authorList>
    </citation>
    <scope>NUCLEOTIDE SEQUENCE [LARGE SCALE GENOMIC DNA]</scope>
    <source>
        <strain evidence="2">p1.1.43</strain>
    </source>
</reference>
<evidence type="ECO:0000313" key="2">
    <source>
        <dbReference type="Proteomes" id="UP000074108"/>
    </source>
</evidence>
<dbReference type="Proteomes" id="UP000074108">
    <property type="component" value="Unassembled WGS sequence"/>
</dbReference>
<sequence>MKLGILTMNDLEISPFIEEIAKMSHSYNMSILVFSPLSIDFTKDIVTGRTYLHEEKKWVHITTSVPTYLYDRLFYGDDHRSEKCKHIVKSLKNRHDLQFLGYGLPNKWVQYERLKESVELFPFLLPTKLARSVDHIFLELEQRSPIILKPADGSSGHSVYELTKQKDTIQIKTEKNKQVLIKKGSIPSIKLFLESLLSYRTFIMQRKIDNVTPLNEPFDIRLFLQKDSNGKWQQIARGIRVASKGALLTNLSSTGTLVKYVDFQLEHPQIDWRDIDEILDMFIHFLPHLENYFAPLFELGVDVLVGTDGSVWICDINSKPGVKLAHFIQDKCQLSKAPLLYTLYLHQMLIQDIYRI</sequence>
<gene>
    <name evidence="1" type="ORF">Q75_03980</name>
</gene>
<dbReference type="OrthoDB" id="7869153at2"/>
<dbReference type="RefSeq" id="WP_059350465.1">
    <property type="nucleotide sequence ID" value="NZ_LDYG01000019.1"/>
</dbReference>
<dbReference type="SUPFAM" id="SSF56059">
    <property type="entry name" value="Glutathione synthetase ATP-binding domain-like"/>
    <property type="match status" value="1"/>
</dbReference>
<evidence type="ECO:0008006" key="3">
    <source>
        <dbReference type="Google" id="ProtNLM"/>
    </source>
</evidence>
<dbReference type="AlphaFoldDB" id="A0A147KB17"/>
<dbReference type="Pfam" id="PF14398">
    <property type="entry name" value="ATPgrasp_YheCD"/>
    <property type="match status" value="1"/>
</dbReference>
<dbReference type="Gene3D" id="3.30.470.20">
    <property type="entry name" value="ATP-grasp fold, B domain"/>
    <property type="match status" value="1"/>
</dbReference>
<organism evidence="1 2">
    <name type="scientific">Bacillus coahuilensis p1.1.43</name>
    <dbReference type="NCBI Taxonomy" id="1150625"/>
    <lineage>
        <taxon>Bacteria</taxon>
        <taxon>Bacillati</taxon>
        <taxon>Bacillota</taxon>
        <taxon>Bacilli</taxon>
        <taxon>Bacillales</taxon>
        <taxon>Bacillaceae</taxon>
        <taxon>Bacillus</taxon>
    </lineage>
</organism>
<proteinExistence type="predicted"/>
<dbReference type="InterPro" id="IPR026838">
    <property type="entry name" value="YheC/D"/>
</dbReference>
<evidence type="ECO:0000313" key="1">
    <source>
        <dbReference type="EMBL" id="KUP07925.1"/>
    </source>
</evidence>
<accession>A0A147KB17</accession>
<dbReference type="EMBL" id="LDYG01000019">
    <property type="protein sequence ID" value="KUP07925.1"/>
    <property type="molecule type" value="Genomic_DNA"/>
</dbReference>
<dbReference type="PATRIC" id="fig|1150625.3.peg.831"/>